<dbReference type="InterPro" id="IPR039844">
    <property type="entry name" value="URB1"/>
</dbReference>
<evidence type="ECO:0000259" key="1">
    <source>
        <dbReference type="Pfam" id="PF11707"/>
    </source>
</evidence>
<dbReference type="InterPro" id="IPR032436">
    <property type="entry name" value="URB1_C"/>
</dbReference>
<organism evidence="4 5">
    <name type="scientific">Kluyveromyces marxianus</name>
    <name type="common">Yeast</name>
    <name type="synonym">Candida kefyr</name>
    <dbReference type="NCBI Taxonomy" id="4911"/>
    <lineage>
        <taxon>Eukaryota</taxon>
        <taxon>Fungi</taxon>
        <taxon>Dikarya</taxon>
        <taxon>Ascomycota</taxon>
        <taxon>Saccharomycotina</taxon>
        <taxon>Saccharomycetes</taxon>
        <taxon>Saccharomycetales</taxon>
        <taxon>Saccharomycetaceae</taxon>
        <taxon>Kluyveromyces</taxon>
    </lineage>
</organism>
<dbReference type="PANTHER" id="PTHR13500">
    <property type="entry name" value="NUCLEOLAR PRERIBOSOMAL-ASSOCIATED PROTEIN 1"/>
    <property type="match status" value="1"/>
</dbReference>
<gene>
    <name evidence="4" type="primary">URB1</name>
    <name evidence="4" type="ORF">FIM1_4139</name>
</gene>
<dbReference type="Pfam" id="PF11707">
    <property type="entry name" value="Npa1"/>
    <property type="match status" value="1"/>
</dbReference>
<sequence length="1688" mass="193245">MTGEDVSTIETRKRKWKQNLPNVSNVNSGLFDDLQILINSIDLLNEGVSNDYRPVADFFRKGLAVQCTQGWSYYAQVNEHTKFAETTVKLTKLIAILNSDASVLPYGSVIIRDILNNYCKVLYRGINNLRPSITNAVFRLMTEIVQFNKGQFVDEFLQYFDLTLLSLLKVLNPRKVDNVEAEATKKSAHISMRTCFIKFWIALIKNAPSVLRKDIMTDNQKIMTAWMRNLVKMDSSELIEESLHLLIDHVLKETSFKKMTKCKILNEFVASRLHELYYSPNKNIVSLVDEFFQIYGGDLELGVVFIDKSSWFEETQGLKSGVLVEIHQKSFKLHNKLLYTALTFFKPWEDDTQCNTVIKILATVPELVAPYSTYISSMGSHYPKMTAYWFGMTLFLGRLINQPIPEYVESIESDNLPSNSIVIESIIPASITKAALTKCLQHESNLIKQMGCQLLVFSLKKLDSVVNLYHRKGWESSKAMLLNTFFSYMPDLPVLTNVLNTLYTTAPNNKILALSLTLIFRLYSKIFPNFFNISLPSSNFYVDIMKGDKFSGIDLVMLDNFMKFQELNSSQIKWWHASNKEHSLFSSLLRLASSKNASSIVASKISQLLHNLLQFSIIFTMDNLTSSPLSALINSLLVLGNSEEKPTTAVEYEAVWKLLDESIARCQKTPYKYVDMAKEYENISPFLAALAEQWKFVKVDNLETSAVAKWLVVFFRNMIVLGTSKNGAKLLLSKLDNIPANLLDIYLSFEDSTLKETLKTDYLIVQNETTSFYDHLLLQSSAKLATVTRVPVNPFDVSAIVFRLNEIQSNSSLTTQTRNIIDNLLSKIGNYALGDLQYAERLVTKQYFSKIITELPSISNGKHFEVFCYVLNGIQQIFSQLGIQYNEFKDYAFDLFQTIVNEDKGSHRTMALQILSQIVSKNAVIKCLKSLDDYSDIICTLLLQRCLDDKIHVQNQLFIDILESADINCQQKLQNILVNNLVDDMDVSRLVQSSLDKEPFFIQSCMHIPQLAIELSKHYEDIKSPISKLIIATHLDKENDEHHILEALKYATDKLYVSSGHDLFTILRLLSKHHSFVSENEVGRAIDFVIAHGEIKYTSEAASFVLAVNTFSKLEVKTWLNKLFLYITKYFAEKTALSEDFLNLLVVVKDFMKSNNSVWKDVKYSILNAQLEVILSGNWIDKNEVLEYVTILLLCANKKFVNANSLFQVLLNNNSLALSNNAQSNYTKFLTSSALYQLYFMDVAQNSSTTLQKKLLELYHGYTNTSDIMLLTMLESIESTIGQSWTNNVISWEFVDTLQEAELDLIGPINLITSEKEGLIVTISKDKIIDTLNNFPSHRPALNLIAKDTVEVKWNKLQNFFFSESTSPGVNVSHVYDPMFILLCAMNNEELVRKVSEEDATKTIFNVKRFIDTGLLQLAIASLGLDATTVFVSKSILEGILYSIKEANQFKDRRAFEVLVTRILYTLEKQKDVTVPTIIWIALSRLCDILIQPSSDLYEKAYRWVLMSPMIKDNDIPLLQTVFFRDNDTFTDSENYYKYLSWLLQTISLGLKTPSDVKLLKMCNCFEWLMNLENSSYLHIRLKTLIQEIFYNIQQIDNGEGLLISGYASIAFSECERVSLSKNYEESKKQWLKNTKNNRNYRNMLVEEQQLLNNLELSTRRVIIAKSDKRLSEWMNHDELNVAKRICR</sequence>
<accession>A0ABX6F209</accession>
<dbReference type="InterPro" id="IPR059018">
    <property type="entry name" value="HEAT_URB1"/>
</dbReference>
<dbReference type="Pfam" id="PF26140">
    <property type="entry name" value="HEAT_URB1"/>
    <property type="match status" value="1"/>
</dbReference>
<feature type="domain" description="URB1 N-terminal" evidence="1">
    <location>
        <begin position="66"/>
        <end position="391"/>
    </location>
</feature>
<dbReference type="Pfam" id="PF16201">
    <property type="entry name" value="NopRA1"/>
    <property type="match status" value="1"/>
</dbReference>
<dbReference type="EMBL" id="CP015059">
    <property type="protein sequence ID" value="QGN17407.1"/>
    <property type="molecule type" value="Genomic_DNA"/>
</dbReference>
<name>A0ABX6F209_KLUMA</name>
<reference evidence="4 5" key="1">
    <citation type="submission" date="2016-03" db="EMBL/GenBank/DDBJ databases">
        <title>How can Kluyveromyces marxianus grow so fast - potential evolutionary course in Saccharomyces Complex revealed by comparative genomics.</title>
        <authorList>
            <person name="Mo W."/>
            <person name="Lu W."/>
            <person name="Yang X."/>
            <person name="Qi J."/>
            <person name="Lv H."/>
        </authorList>
    </citation>
    <scope>NUCLEOTIDE SEQUENCE [LARGE SCALE GENOMIC DNA]</scope>
    <source>
        <strain evidence="4 5">FIM1</strain>
    </source>
</reference>
<evidence type="ECO:0000259" key="2">
    <source>
        <dbReference type="Pfam" id="PF16201"/>
    </source>
</evidence>
<evidence type="ECO:0000313" key="4">
    <source>
        <dbReference type="EMBL" id="QGN17407.1"/>
    </source>
</evidence>
<evidence type="ECO:0000259" key="3">
    <source>
        <dbReference type="Pfam" id="PF26140"/>
    </source>
</evidence>
<feature type="domain" description="URB1 central HEAT repeat" evidence="3">
    <location>
        <begin position="569"/>
        <end position="737"/>
    </location>
</feature>
<dbReference type="Proteomes" id="UP000422736">
    <property type="component" value="Chromosome 6"/>
</dbReference>
<feature type="domain" description="URB1 C-terminal" evidence="2">
    <location>
        <begin position="1416"/>
        <end position="1611"/>
    </location>
</feature>
<evidence type="ECO:0000313" key="5">
    <source>
        <dbReference type="Proteomes" id="UP000422736"/>
    </source>
</evidence>
<dbReference type="PANTHER" id="PTHR13500:SF0">
    <property type="entry name" value="NUCLEOLAR PRE-RIBOSOMAL-ASSOCIATED PROTEIN 1"/>
    <property type="match status" value="1"/>
</dbReference>
<keyword evidence="5" id="KW-1185">Reference proteome</keyword>
<protein>
    <submittedName>
        <fullName evidence="4">Nucleolar pre-ribosomal-associated protein 1</fullName>
    </submittedName>
</protein>
<proteinExistence type="predicted"/>
<dbReference type="InterPro" id="IPR021714">
    <property type="entry name" value="URB1_N"/>
</dbReference>